<dbReference type="Pfam" id="PF13692">
    <property type="entry name" value="Glyco_trans_1_4"/>
    <property type="match status" value="1"/>
</dbReference>
<evidence type="ECO:0000259" key="1">
    <source>
        <dbReference type="Pfam" id="PF13439"/>
    </source>
</evidence>
<sequence length="416" mass="46441">MKTNSLRTLFITREVPYPPRGGASLRNWQNINIINQYGPVAVFSASNWTPDYTSIPGVQVWQHQNVATQRQPLEKVARRLWWLRPLADPDTDWSYSHTAAENLDQLIKTFAPNLVICKELWVYRYLKTIKRHSCPIIFDDYNVESVLFSQNHHSPPNLKARLKATIQLGRIQAIERDFIRQCQQVWACSAEDAQLLQQLYPHPVPIHVIPNSIDVDYYHGVSSGQISPPPELNHHSQTIVFIGQLSYPPNTVAGELLVTEIYPRLRQQYPQCRLIIVGRNPSPTMLAAAAQNPGITITGSVPDVRPYLAAASIILVPLLQGSGTRLKILEAFAANRPVVSTAKGAEGINAIDGEHLLIGNTIDELVAGVTQLWSNPELAAKLAANAYQLVQAEYSWAAVQQRVETAILPLLDGRID</sequence>
<dbReference type="Pfam" id="PF13439">
    <property type="entry name" value="Glyco_transf_4"/>
    <property type="match status" value="1"/>
</dbReference>
<keyword evidence="2" id="KW-0808">Transferase</keyword>
<name>A0A7C3VLF8_9CYAN</name>
<dbReference type="PANTHER" id="PTHR12526:SF600">
    <property type="entry name" value="GLYCOSYL TRANSFERASE GROUP 1"/>
    <property type="match status" value="1"/>
</dbReference>
<dbReference type="EMBL" id="DSPX01000002">
    <property type="protein sequence ID" value="HGF99129.1"/>
    <property type="molecule type" value="Genomic_DNA"/>
</dbReference>
<evidence type="ECO:0000313" key="2">
    <source>
        <dbReference type="EMBL" id="HGF99129.1"/>
    </source>
</evidence>
<dbReference type="InterPro" id="IPR028098">
    <property type="entry name" value="Glyco_trans_4-like_N"/>
</dbReference>
<protein>
    <submittedName>
        <fullName evidence="2">Glycosyltransferase</fullName>
    </submittedName>
</protein>
<gene>
    <name evidence="2" type="ORF">ENR15_00235</name>
</gene>
<dbReference type="Gene3D" id="3.40.50.2000">
    <property type="entry name" value="Glycogen Phosphorylase B"/>
    <property type="match status" value="2"/>
</dbReference>
<dbReference type="CDD" id="cd03801">
    <property type="entry name" value="GT4_PimA-like"/>
    <property type="match status" value="1"/>
</dbReference>
<accession>A0A7C3VLF8</accession>
<reference evidence="2" key="1">
    <citation type="journal article" date="2020" name="mSystems">
        <title>Genome- and Community-Level Interaction Insights into Carbon Utilization and Element Cycling Functions of Hydrothermarchaeota in Hydrothermal Sediment.</title>
        <authorList>
            <person name="Zhou Z."/>
            <person name="Liu Y."/>
            <person name="Xu W."/>
            <person name="Pan J."/>
            <person name="Luo Z.H."/>
            <person name="Li M."/>
        </authorList>
    </citation>
    <scope>NUCLEOTIDE SEQUENCE [LARGE SCALE GENOMIC DNA]</scope>
    <source>
        <strain evidence="2">SpSt-374</strain>
    </source>
</reference>
<proteinExistence type="predicted"/>
<dbReference type="AlphaFoldDB" id="A0A7C3VLF8"/>
<dbReference type="GO" id="GO:0016757">
    <property type="term" value="F:glycosyltransferase activity"/>
    <property type="evidence" value="ECO:0007669"/>
    <property type="project" value="TreeGrafter"/>
</dbReference>
<feature type="domain" description="Glycosyltransferase subfamily 4-like N-terminal" evidence="1">
    <location>
        <begin position="90"/>
        <end position="216"/>
    </location>
</feature>
<dbReference type="PANTHER" id="PTHR12526">
    <property type="entry name" value="GLYCOSYLTRANSFERASE"/>
    <property type="match status" value="1"/>
</dbReference>
<organism evidence="2">
    <name type="scientific">Planktothricoides sp. SpSt-374</name>
    <dbReference type="NCBI Taxonomy" id="2282167"/>
    <lineage>
        <taxon>Bacteria</taxon>
        <taxon>Bacillati</taxon>
        <taxon>Cyanobacteriota</taxon>
        <taxon>Cyanophyceae</taxon>
        <taxon>Oscillatoriophycideae</taxon>
        <taxon>Oscillatoriales</taxon>
        <taxon>Oscillatoriaceae</taxon>
        <taxon>Planktothricoides</taxon>
    </lineage>
</organism>
<dbReference type="SUPFAM" id="SSF53756">
    <property type="entry name" value="UDP-Glycosyltransferase/glycogen phosphorylase"/>
    <property type="match status" value="1"/>
</dbReference>
<comment type="caution">
    <text evidence="2">The sequence shown here is derived from an EMBL/GenBank/DDBJ whole genome shotgun (WGS) entry which is preliminary data.</text>
</comment>